<keyword evidence="7" id="KW-0547">Nucleotide-binding</keyword>
<proteinExistence type="predicted"/>
<dbReference type="PROSITE" id="PS50929">
    <property type="entry name" value="ABC_TM1F"/>
    <property type="match status" value="1"/>
</dbReference>
<keyword evidence="7" id="KW-0067">ATP-binding</keyword>
<evidence type="ECO:0000259" key="6">
    <source>
        <dbReference type="PROSITE" id="PS50929"/>
    </source>
</evidence>
<feature type="transmembrane region" description="Helical" evidence="5">
    <location>
        <begin position="137"/>
        <end position="159"/>
    </location>
</feature>
<accession>A0ABU1WZE8</accession>
<keyword evidence="2 5" id="KW-0812">Transmembrane</keyword>
<dbReference type="Proteomes" id="UP001267638">
    <property type="component" value="Unassembled WGS sequence"/>
</dbReference>
<dbReference type="InterPro" id="IPR011527">
    <property type="entry name" value="ABC1_TM_dom"/>
</dbReference>
<dbReference type="RefSeq" id="WP_310222706.1">
    <property type="nucleotide sequence ID" value="NZ_JAVDWV010000005.1"/>
</dbReference>
<dbReference type="Pfam" id="PF00664">
    <property type="entry name" value="ABC_membrane"/>
    <property type="match status" value="1"/>
</dbReference>
<gene>
    <name evidence="7" type="ORF">J2W40_001231</name>
</gene>
<dbReference type="PANTHER" id="PTHR43394:SF4">
    <property type="entry name" value="TOXIN SECRETION ABC TRANSPORTER ATP-BINDING PROTEIN"/>
    <property type="match status" value="1"/>
</dbReference>
<feature type="transmembrane region" description="Helical" evidence="5">
    <location>
        <begin position="165"/>
        <end position="185"/>
    </location>
</feature>
<evidence type="ECO:0000313" key="8">
    <source>
        <dbReference type="Proteomes" id="UP001267638"/>
    </source>
</evidence>
<evidence type="ECO:0000256" key="2">
    <source>
        <dbReference type="ARBA" id="ARBA00022692"/>
    </source>
</evidence>
<dbReference type="Gene3D" id="1.20.1560.10">
    <property type="entry name" value="ABC transporter type 1, transmembrane domain"/>
    <property type="match status" value="1"/>
</dbReference>
<organism evidence="7 8">
    <name type="scientific">Sphingobium xenophagum</name>
    <dbReference type="NCBI Taxonomy" id="121428"/>
    <lineage>
        <taxon>Bacteria</taxon>
        <taxon>Pseudomonadati</taxon>
        <taxon>Pseudomonadota</taxon>
        <taxon>Alphaproteobacteria</taxon>
        <taxon>Sphingomonadales</taxon>
        <taxon>Sphingomonadaceae</taxon>
        <taxon>Sphingobium</taxon>
    </lineage>
</organism>
<sequence>MAAPVDVRLRDFFAWAGPIIGPDKAFIRLTLVYGIGIGLLSLATPISVQMLINSVANTALPAPLFTLAAILMGLLLISALLGAFRMHLMEMFRRRFFARLVADITLRAVYAQNPFFQDERRGDLFNRFFELMTVQKAIPSLLIGGFSIILQASVGFVVTAFYHPFFLAFNVGFIFVVWLIWRLWYRGAMRTAVALSYRKYEAAHWLESVGGSNGYYKSSRHLHFAMDRSEEATAAYVEAHRSHFRYAFPQSISLLILYAVASAGLLALGGWLVIQGQLSIGQLVAAELILSSIFYGAAQLGPYLDSFYDLVAGAEELSLLLSIPQEQVPELKPGASRPAHGALVLHSVRAPIGRDEAEIDIVIPGGSRLMGAAEPDMDRVLATLLKRHIRPTSGIITLGGTDITSLDMYQLRSDVIVLNRSTIVESSIRDYLSLSRAEDDSATIMDVLQVVGLDARVAALPDGMDTRLSSTGWPLALVEIMQLKLASALLAQPRILVLSALYDMVPVEHLQAAFDMLKGKPVTILYFSSRPHDITLDGWLWLGRKEQRLVADKESLDALRARAGKEAGDAFSR</sequence>
<feature type="domain" description="ABC transmembrane type-1" evidence="6">
    <location>
        <begin position="29"/>
        <end position="309"/>
    </location>
</feature>
<dbReference type="SUPFAM" id="SSF52540">
    <property type="entry name" value="P-loop containing nucleoside triphosphate hydrolases"/>
    <property type="match status" value="1"/>
</dbReference>
<comment type="subcellular location">
    <subcellularLocation>
        <location evidence="1">Cell membrane</location>
        <topology evidence="1">Multi-pass membrane protein</topology>
    </subcellularLocation>
</comment>
<dbReference type="SUPFAM" id="SSF90123">
    <property type="entry name" value="ABC transporter transmembrane region"/>
    <property type="match status" value="1"/>
</dbReference>
<comment type="caution">
    <text evidence="7">The sequence shown here is derived from an EMBL/GenBank/DDBJ whole genome shotgun (WGS) entry which is preliminary data.</text>
</comment>
<dbReference type="InterPro" id="IPR027417">
    <property type="entry name" value="P-loop_NTPase"/>
</dbReference>
<dbReference type="InterPro" id="IPR036640">
    <property type="entry name" value="ABC1_TM_sf"/>
</dbReference>
<evidence type="ECO:0000256" key="4">
    <source>
        <dbReference type="ARBA" id="ARBA00023136"/>
    </source>
</evidence>
<name>A0ABU1WZE8_SPHXE</name>
<keyword evidence="4 5" id="KW-0472">Membrane</keyword>
<dbReference type="Gene3D" id="3.40.50.300">
    <property type="entry name" value="P-loop containing nucleotide triphosphate hydrolases"/>
    <property type="match status" value="1"/>
</dbReference>
<feature type="transmembrane region" description="Helical" evidence="5">
    <location>
        <begin position="252"/>
        <end position="274"/>
    </location>
</feature>
<feature type="transmembrane region" description="Helical" evidence="5">
    <location>
        <begin position="64"/>
        <end position="84"/>
    </location>
</feature>
<keyword evidence="8" id="KW-1185">Reference proteome</keyword>
<evidence type="ECO:0000256" key="1">
    <source>
        <dbReference type="ARBA" id="ARBA00004651"/>
    </source>
</evidence>
<protein>
    <submittedName>
        <fullName evidence="7">ABC transport system ATP-binding protein</fullName>
    </submittedName>
</protein>
<reference evidence="7 8" key="1">
    <citation type="submission" date="2023-07" db="EMBL/GenBank/DDBJ databases">
        <title>Sorghum-associated microbial communities from plants grown in Nebraska, USA.</title>
        <authorList>
            <person name="Schachtman D."/>
        </authorList>
    </citation>
    <scope>NUCLEOTIDE SEQUENCE [LARGE SCALE GENOMIC DNA]</scope>
    <source>
        <strain evidence="7 8">4256</strain>
    </source>
</reference>
<keyword evidence="3 5" id="KW-1133">Transmembrane helix</keyword>
<dbReference type="InterPro" id="IPR039421">
    <property type="entry name" value="Type_1_exporter"/>
</dbReference>
<dbReference type="GO" id="GO:0005524">
    <property type="term" value="F:ATP binding"/>
    <property type="evidence" value="ECO:0007669"/>
    <property type="project" value="UniProtKB-KW"/>
</dbReference>
<dbReference type="EMBL" id="JAVDWV010000005">
    <property type="protein sequence ID" value="MDR7154419.1"/>
    <property type="molecule type" value="Genomic_DNA"/>
</dbReference>
<dbReference type="PANTHER" id="PTHR43394">
    <property type="entry name" value="ATP-DEPENDENT PERMEASE MDL1, MITOCHONDRIAL"/>
    <property type="match status" value="1"/>
</dbReference>
<evidence type="ECO:0000256" key="3">
    <source>
        <dbReference type="ARBA" id="ARBA00022989"/>
    </source>
</evidence>
<feature type="transmembrane region" description="Helical" evidence="5">
    <location>
        <begin position="31"/>
        <end position="52"/>
    </location>
</feature>
<evidence type="ECO:0000256" key="5">
    <source>
        <dbReference type="SAM" id="Phobius"/>
    </source>
</evidence>
<evidence type="ECO:0000313" key="7">
    <source>
        <dbReference type="EMBL" id="MDR7154419.1"/>
    </source>
</evidence>